<dbReference type="PANTHER" id="PTHR37248:SF1">
    <property type="entry name" value="TRANSLATION INITIATION FACTOR"/>
    <property type="match status" value="1"/>
</dbReference>
<reference evidence="3 4" key="1">
    <citation type="submission" date="2025-04" db="UniProtKB">
        <authorList>
            <consortium name="RefSeq"/>
        </authorList>
    </citation>
    <scope>IDENTIFICATION</scope>
</reference>
<dbReference type="AlphaFoldDB" id="A0AB40AYN2"/>
<dbReference type="RefSeq" id="XP_039119927.1">
    <property type="nucleotide sequence ID" value="XM_039263993.1"/>
</dbReference>
<dbReference type="PANTHER" id="PTHR37248">
    <property type="entry name" value="TRANSLATION INITIATION FACTOR"/>
    <property type="match status" value="1"/>
</dbReference>
<evidence type="ECO:0000256" key="1">
    <source>
        <dbReference type="SAM" id="MobiDB-lite"/>
    </source>
</evidence>
<feature type="compositionally biased region" description="Basic residues" evidence="1">
    <location>
        <begin position="1"/>
        <end position="10"/>
    </location>
</feature>
<dbReference type="RefSeq" id="XP_039119923.1">
    <property type="nucleotide sequence ID" value="XM_039263989.1"/>
</dbReference>
<dbReference type="GO" id="GO:0000775">
    <property type="term" value="C:chromosome, centromeric region"/>
    <property type="evidence" value="ECO:0007669"/>
    <property type="project" value="EnsemblPlants"/>
</dbReference>
<name>A0AB40AYN2_DIOCR</name>
<evidence type="ECO:0000313" key="5">
    <source>
        <dbReference type="RefSeq" id="XP_039119927.1"/>
    </source>
</evidence>
<keyword evidence="2" id="KW-1185">Reference proteome</keyword>
<accession>A0AB40AYN2</accession>
<dbReference type="RefSeq" id="XP_039119919.1">
    <property type="nucleotide sequence ID" value="XM_039263985.1"/>
</dbReference>
<evidence type="ECO:0000313" key="4">
    <source>
        <dbReference type="RefSeq" id="XP_039119923.1"/>
    </source>
</evidence>
<dbReference type="GeneID" id="120256267"/>
<gene>
    <name evidence="3 4 5" type="primary">LOC120256267</name>
</gene>
<sequence length="234" mass="26141">MAKKGRKKAAPKLSSRPEDAGTDADKRFKEQQQAFSDQEVERRIAAIQAIQAAEVESLLSRLRLLRSYLSKEQLDTCALTFFQKNLPNLSVVKNEKYKVYELEYNNKNNDLLGNHGHALNIHVSTDNTCQPSSDFYLSAKSVKNNFLDAANYCIPDFVFDEQTENLIAGMRDAFQTPGNTSNRLSFGMTPKTQRVPKHGEMLLSVHGSPLGVYREDNLEAIHESGDCPPGDGVC</sequence>
<proteinExistence type="predicted"/>
<evidence type="ECO:0000313" key="3">
    <source>
        <dbReference type="RefSeq" id="XP_039119919.1"/>
    </source>
</evidence>
<organism evidence="2 3">
    <name type="scientific">Dioscorea cayennensis subsp. rotundata</name>
    <name type="common">White Guinea yam</name>
    <name type="synonym">Dioscorea rotundata</name>
    <dbReference type="NCBI Taxonomy" id="55577"/>
    <lineage>
        <taxon>Eukaryota</taxon>
        <taxon>Viridiplantae</taxon>
        <taxon>Streptophyta</taxon>
        <taxon>Embryophyta</taxon>
        <taxon>Tracheophyta</taxon>
        <taxon>Spermatophyta</taxon>
        <taxon>Magnoliopsida</taxon>
        <taxon>Liliopsida</taxon>
        <taxon>Dioscoreales</taxon>
        <taxon>Dioscoreaceae</taxon>
        <taxon>Dioscorea</taxon>
    </lineage>
</organism>
<protein>
    <submittedName>
        <fullName evidence="3 4">Uncharacterized protein LOC120256267</fullName>
    </submittedName>
</protein>
<dbReference type="Proteomes" id="UP001515500">
    <property type="component" value="Chromosome 3"/>
</dbReference>
<evidence type="ECO:0000313" key="2">
    <source>
        <dbReference type="Proteomes" id="UP001515500"/>
    </source>
</evidence>
<feature type="compositionally biased region" description="Basic and acidic residues" evidence="1">
    <location>
        <begin position="15"/>
        <end position="30"/>
    </location>
</feature>
<feature type="region of interest" description="Disordered" evidence="1">
    <location>
        <begin position="1"/>
        <end position="35"/>
    </location>
</feature>